<dbReference type="EMBL" id="JAADJZ010000009">
    <property type="protein sequence ID" value="KAF2872727.1"/>
    <property type="molecule type" value="Genomic_DNA"/>
</dbReference>
<name>A0A7C8IH26_9PLEO</name>
<organism evidence="1 2">
    <name type="scientific">Massariosphaeria phaeospora</name>
    <dbReference type="NCBI Taxonomy" id="100035"/>
    <lineage>
        <taxon>Eukaryota</taxon>
        <taxon>Fungi</taxon>
        <taxon>Dikarya</taxon>
        <taxon>Ascomycota</taxon>
        <taxon>Pezizomycotina</taxon>
        <taxon>Dothideomycetes</taxon>
        <taxon>Pleosporomycetidae</taxon>
        <taxon>Pleosporales</taxon>
        <taxon>Pleosporales incertae sedis</taxon>
        <taxon>Massariosphaeria</taxon>
    </lineage>
</organism>
<dbReference type="AlphaFoldDB" id="A0A7C8IH26"/>
<accession>A0A7C8IH26</accession>
<keyword evidence="2" id="KW-1185">Reference proteome</keyword>
<dbReference type="Proteomes" id="UP000481861">
    <property type="component" value="Unassembled WGS sequence"/>
</dbReference>
<reference evidence="1 2" key="1">
    <citation type="submission" date="2020-01" db="EMBL/GenBank/DDBJ databases">
        <authorList>
            <consortium name="DOE Joint Genome Institute"/>
            <person name="Haridas S."/>
            <person name="Albert R."/>
            <person name="Binder M."/>
            <person name="Bloem J."/>
            <person name="Labutti K."/>
            <person name="Salamov A."/>
            <person name="Andreopoulos B."/>
            <person name="Baker S.E."/>
            <person name="Barry K."/>
            <person name="Bills G."/>
            <person name="Bluhm B.H."/>
            <person name="Cannon C."/>
            <person name="Castanera R."/>
            <person name="Culley D.E."/>
            <person name="Daum C."/>
            <person name="Ezra D."/>
            <person name="Gonzalez J.B."/>
            <person name="Henrissat B."/>
            <person name="Kuo A."/>
            <person name="Liang C."/>
            <person name="Lipzen A."/>
            <person name="Lutzoni F."/>
            <person name="Magnuson J."/>
            <person name="Mondo S."/>
            <person name="Nolan M."/>
            <person name="Ohm R."/>
            <person name="Pangilinan J."/>
            <person name="Park H.-J.H."/>
            <person name="Ramirez L."/>
            <person name="Alfaro M."/>
            <person name="Sun H."/>
            <person name="Tritt A."/>
            <person name="Yoshinaga Y."/>
            <person name="Zwiers L.-H.L."/>
            <person name="Turgeon B.G."/>
            <person name="Goodwin S.B."/>
            <person name="Spatafora J.W."/>
            <person name="Crous P.W."/>
            <person name="Grigoriev I.V."/>
        </authorList>
    </citation>
    <scope>NUCLEOTIDE SEQUENCE [LARGE SCALE GENOMIC DNA]</scope>
    <source>
        <strain evidence="1 2">CBS 611.86</strain>
    </source>
</reference>
<evidence type="ECO:0000313" key="1">
    <source>
        <dbReference type="EMBL" id="KAF2872727.1"/>
    </source>
</evidence>
<proteinExistence type="predicted"/>
<comment type="caution">
    <text evidence="1">The sequence shown here is derived from an EMBL/GenBank/DDBJ whole genome shotgun (WGS) entry which is preliminary data.</text>
</comment>
<dbReference type="OrthoDB" id="5326346at2759"/>
<evidence type="ECO:0000313" key="2">
    <source>
        <dbReference type="Proteomes" id="UP000481861"/>
    </source>
</evidence>
<protein>
    <submittedName>
        <fullName evidence="1">Uncharacterized protein</fullName>
    </submittedName>
</protein>
<sequence length="339" mass="38472">MEFIDQVLDPNGDTAITLTHPTSNFLVWDTGEHNPSVSGVADRHAAGSEENVVPGLTSYLVSSTRLGKHSRYYENIFKPDKWREGSKTEDGYYALTTQDFDPEAFLLFQEILNESQHSLPERVSPEMLAMLAKIVDYHCCQDAVPVRKWYAKWIGWMFGRGKPKRYERDAILWLCIAVVFQDVPEFRRTLKVVLSTCQGWICEPEDVPAGVLHLLQAINDATGDTIEGLLDLLARFRSRDYLCPCVPATSFSCAALMLGSLIKWMDEVGIPIVEGDENPFPRSSVSKICRDLMRAKKVEFSEPGFPPAHRCRLANHISPIAVKLQRKVNELRILKRRFD</sequence>
<gene>
    <name evidence="1" type="ORF">BDV95DRAFT_606312</name>
</gene>